<dbReference type="Proteomes" id="UP000054498">
    <property type="component" value="Unassembled WGS sequence"/>
</dbReference>
<evidence type="ECO:0000313" key="2">
    <source>
        <dbReference type="EMBL" id="KIZ00637.1"/>
    </source>
</evidence>
<evidence type="ECO:0000313" key="3">
    <source>
        <dbReference type="Proteomes" id="UP000054498"/>
    </source>
</evidence>
<accession>A0A0D2MJ50</accession>
<dbReference type="GeneID" id="25740202"/>
<dbReference type="RefSeq" id="XP_013899656.1">
    <property type="nucleotide sequence ID" value="XM_014044202.1"/>
</dbReference>
<evidence type="ECO:0000256" key="1">
    <source>
        <dbReference type="SAM" id="MobiDB-lite"/>
    </source>
</evidence>
<reference evidence="2 3" key="1">
    <citation type="journal article" date="2013" name="BMC Genomics">
        <title>Reconstruction of the lipid metabolism for the microalga Monoraphidium neglectum from its genome sequence reveals characteristics suitable for biofuel production.</title>
        <authorList>
            <person name="Bogen C."/>
            <person name="Al-Dilaimi A."/>
            <person name="Albersmeier A."/>
            <person name="Wichmann J."/>
            <person name="Grundmann M."/>
            <person name="Rupp O."/>
            <person name="Lauersen K.J."/>
            <person name="Blifernez-Klassen O."/>
            <person name="Kalinowski J."/>
            <person name="Goesmann A."/>
            <person name="Mussgnug J.H."/>
            <person name="Kruse O."/>
        </authorList>
    </citation>
    <scope>NUCLEOTIDE SEQUENCE [LARGE SCALE GENOMIC DNA]</scope>
    <source>
        <strain evidence="2 3">SAG 48.87</strain>
    </source>
</reference>
<dbReference type="AlphaFoldDB" id="A0A0D2MJ50"/>
<keyword evidence="3" id="KW-1185">Reference proteome</keyword>
<organism evidence="2 3">
    <name type="scientific">Monoraphidium neglectum</name>
    <dbReference type="NCBI Taxonomy" id="145388"/>
    <lineage>
        <taxon>Eukaryota</taxon>
        <taxon>Viridiplantae</taxon>
        <taxon>Chlorophyta</taxon>
        <taxon>core chlorophytes</taxon>
        <taxon>Chlorophyceae</taxon>
        <taxon>CS clade</taxon>
        <taxon>Sphaeropleales</taxon>
        <taxon>Selenastraceae</taxon>
        <taxon>Monoraphidium</taxon>
    </lineage>
</organism>
<feature type="compositionally biased region" description="Low complexity" evidence="1">
    <location>
        <begin position="103"/>
        <end position="114"/>
    </location>
</feature>
<feature type="region of interest" description="Disordered" evidence="1">
    <location>
        <begin position="76"/>
        <end position="126"/>
    </location>
</feature>
<proteinExistence type="predicted"/>
<protein>
    <submittedName>
        <fullName evidence="2">Uncharacterized protein</fullName>
    </submittedName>
</protein>
<dbReference type="KEGG" id="mng:MNEG_7326"/>
<feature type="compositionally biased region" description="Gly residues" evidence="1">
    <location>
        <begin position="83"/>
        <end position="96"/>
    </location>
</feature>
<dbReference type="EMBL" id="KK101504">
    <property type="protein sequence ID" value="KIZ00637.1"/>
    <property type="molecule type" value="Genomic_DNA"/>
</dbReference>
<name>A0A0D2MJ50_9CHLO</name>
<sequence>MVEPHLSSGTTPQPGGRWWSVVPSARRTLAKEKRAGAVRGYLEEIQNDSDRGLERWFYTDWLRQLERRQEMARNAAAKRAAALGGGAAAGGGGAEGGTDAEQQRQQQQQKQEQQQQEDDGDRQPAFFSLDNPLIATAALVAGAGAASALLRAVAGAVAGVMQ</sequence>
<dbReference type="OrthoDB" id="550464at2759"/>
<gene>
    <name evidence="2" type="ORF">MNEG_7326</name>
</gene>